<reference evidence="7 8" key="1">
    <citation type="journal article" date="2016" name="Nat. Commun.">
        <title>Thousands of microbial genomes shed light on interconnected biogeochemical processes in an aquifer system.</title>
        <authorList>
            <person name="Anantharaman K."/>
            <person name="Brown C.T."/>
            <person name="Hug L.A."/>
            <person name="Sharon I."/>
            <person name="Castelle C.J."/>
            <person name="Probst A.J."/>
            <person name="Thomas B.C."/>
            <person name="Singh A."/>
            <person name="Wilkins M.J."/>
            <person name="Karaoz U."/>
            <person name="Brodie E.L."/>
            <person name="Williams K.H."/>
            <person name="Hubbard S.S."/>
            <person name="Banfield J.F."/>
        </authorList>
    </citation>
    <scope>NUCLEOTIDE SEQUENCE [LARGE SCALE GENOMIC DNA]</scope>
</reference>
<evidence type="ECO:0000313" key="8">
    <source>
        <dbReference type="Proteomes" id="UP000178449"/>
    </source>
</evidence>
<sequence length="500" mass="57168">MTRKIIINHTKHEIRVALIEDGIVSELFYEREKNKSVVGNIYKGRVLKVLPGMESAFVDIGLEKAAFLYVDDIRTDDELDDDLDDEGAVEKKANNRRKNRPDIGSLIKEGQDLMVQVSKGPIGTKGARITCNITLPGRNLVFIPHVNNVGVSRQIRDEKERARLRKIVSSVKPEGTGFIVRTVAQGRVEEEFAKDVEYLNSTWAEVEKKLKTYKSPAILYEDLNLTFRTIRDMLSPEVDALVIDDTVEYEKIKKYLNSYLPKYAPILKHFKKKAHIFDQYGVSQEIDRGLSRKVWLSSGGYLVIDQTEALTAVDVNTGSFTGSSSHEDTILTTNLEAASEIVHQLKLRDIGGIIIIDFIDMETAENRSKVYGRLKDELKKDKARTKVLPISEMGLVEMTRKRNRENLGRYLRTSCPYCDGRARIKSPATMIYEVYREIFRLSQELDPPENLLLGVHPDLAEYLEGEEMDTFRSMEKLIKGTISLQTSERYHHEQFELFEL</sequence>
<comment type="caution">
    <text evidence="7">The sequence shown here is derived from an EMBL/GenBank/DDBJ whole genome shotgun (WGS) entry which is preliminary data.</text>
</comment>
<evidence type="ECO:0000259" key="6">
    <source>
        <dbReference type="SMART" id="SM00316"/>
    </source>
</evidence>
<evidence type="ECO:0000256" key="2">
    <source>
        <dbReference type="ARBA" id="ARBA00022723"/>
    </source>
</evidence>
<dbReference type="GO" id="GO:0006364">
    <property type="term" value="P:rRNA processing"/>
    <property type="evidence" value="ECO:0007669"/>
    <property type="project" value="TreeGrafter"/>
</dbReference>
<feature type="domain" description="S1 motif" evidence="6">
    <location>
        <begin position="37"/>
        <end position="132"/>
    </location>
</feature>
<comment type="cofactor">
    <cofactor evidence="1">
        <name>Mg(2+)</name>
        <dbReference type="ChEBI" id="CHEBI:18420"/>
    </cofactor>
</comment>
<protein>
    <submittedName>
        <fullName evidence="7">Ribonuclease G</fullName>
    </submittedName>
</protein>
<dbReference type="InterPro" id="IPR019307">
    <property type="entry name" value="RNA-bd_AU-1/RNase_E/G"/>
</dbReference>
<dbReference type="PANTHER" id="PTHR30001:SF0">
    <property type="entry name" value="RIBONUCLEASE G"/>
    <property type="match status" value="1"/>
</dbReference>
<dbReference type="Proteomes" id="UP000178449">
    <property type="component" value="Unassembled WGS sequence"/>
</dbReference>
<dbReference type="PANTHER" id="PTHR30001">
    <property type="entry name" value="RIBONUCLEASE"/>
    <property type="match status" value="1"/>
</dbReference>
<keyword evidence="4" id="KW-0460">Magnesium</keyword>
<evidence type="ECO:0000256" key="4">
    <source>
        <dbReference type="ARBA" id="ARBA00022842"/>
    </source>
</evidence>
<name>A0A1F6GFW7_9PROT</name>
<dbReference type="SUPFAM" id="SSF50249">
    <property type="entry name" value="Nucleic acid-binding proteins"/>
    <property type="match status" value="1"/>
</dbReference>
<dbReference type="GO" id="GO:0004540">
    <property type="term" value="F:RNA nuclease activity"/>
    <property type="evidence" value="ECO:0007669"/>
    <property type="project" value="InterPro"/>
</dbReference>
<dbReference type="GO" id="GO:0003723">
    <property type="term" value="F:RNA binding"/>
    <property type="evidence" value="ECO:0007669"/>
    <property type="project" value="UniProtKB-KW"/>
</dbReference>
<dbReference type="NCBIfam" id="TIGR00757">
    <property type="entry name" value="RNaseEG"/>
    <property type="match status" value="1"/>
</dbReference>
<evidence type="ECO:0000256" key="5">
    <source>
        <dbReference type="ARBA" id="ARBA00022884"/>
    </source>
</evidence>
<dbReference type="InterPro" id="IPR003029">
    <property type="entry name" value="S1_domain"/>
</dbReference>
<keyword evidence="5" id="KW-0694">RNA-binding</keyword>
<dbReference type="STRING" id="1817772.A2527_02760"/>
<proteinExistence type="predicted"/>
<evidence type="ECO:0000256" key="3">
    <source>
        <dbReference type="ARBA" id="ARBA00022801"/>
    </source>
</evidence>
<dbReference type="InterPro" id="IPR004659">
    <property type="entry name" value="RNase_E/G"/>
</dbReference>
<keyword evidence="2" id="KW-0479">Metal-binding</keyword>
<dbReference type="GO" id="GO:0016787">
    <property type="term" value="F:hydrolase activity"/>
    <property type="evidence" value="ECO:0007669"/>
    <property type="project" value="UniProtKB-KW"/>
</dbReference>
<dbReference type="InterPro" id="IPR012340">
    <property type="entry name" value="NA-bd_OB-fold"/>
</dbReference>
<dbReference type="CDD" id="cd04453">
    <property type="entry name" value="S1_RNase_E"/>
    <property type="match status" value="1"/>
</dbReference>
<dbReference type="GO" id="GO:0046872">
    <property type="term" value="F:metal ion binding"/>
    <property type="evidence" value="ECO:0007669"/>
    <property type="project" value="UniProtKB-KW"/>
</dbReference>
<evidence type="ECO:0000313" key="7">
    <source>
        <dbReference type="EMBL" id="OGG96996.1"/>
    </source>
</evidence>
<dbReference type="GO" id="GO:0005737">
    <property type="term" value="C:cytoplasm"/>
    <property type="evidence" value="ECO:0007669"/>
    <property type="project" value="TreeGrafter"/>
</dbReference>
<dbReference type="Gene3D" id="3.40.1260.20">
    <property type="entry name" value="Ribonuclease E, catalytic domain"/>
    <property type="match status" value="1"/>
</dbReference>
<gene>
    <name evidence="7" type="ORF">A2527_02760</name>
</gene>
<organism evidence="7 8">
    <name type="scientific">Candidatus Lambdaproteobacteria bacterium RIFOXYD2_FULL_50_16</name>
    <dbReference type="NCBI Taxonomy" id="1817772"/>
    <lineage>
        <taxon>Bacteria</taxon>
        <taxon>Pseudomonadati</taxon>
        <taxon>Pseudomonadota</taxon>
        <taxon>Candidatus Lambdaproteobacteria</taxon>
    </lineage>
</organism>
<evidence type="ECO:0000256" key="1">
    <source>
        <dbReference type="ARBA" id="ARBA00001946"/>
    </source>
</evidence>
<dbReference type="Pfam" id="PF10150">
    <property type="entry name" value="RNase_E_G"/>
    <property type="match status" value="1"/>
</dbReference>
<dbReference type="EMBL" id="MFNE01000006">
    <property type="protein sequence ID" value="OGG96996.1"/>
    <property type="molecule type" value="Genomic_DNA"/>
</dbReference>
<dbReference type="AlphaFoldDB" id="A0A1F6GFW7"/>
<dbReference type="SMART" id="SM00316">
    <property type="entry name" value="S1"/>
    <property type="match status" value="1"/>
</dbReference>
<keyword evidence="3" id="KW-0378">Hydrolase</keyword>
<dbReference type="Gene3D" id="2.40.50.140">
    <property type="entry name" value="Nucleic acid-binding proteins"/>
    <property type="match status" value="1"/>
</dbReference>
<accession>A0A1F6GFW7</accession>